<feature type="non-terminal residue" evidence="2">
    <location>
        <position position="1"/>
    </location>
</feature>
<proteinExistence type="predicted"/>
<comment type="caution">
    <text evidence="2">The sequence shown here is derived from an EMBL/GenBank/DDBJ whole genome shotgun (WGS) entry which is preliminary data.</text>
</comment>
<feature type="chain" id="PRO_5036472532" evidence="1">
    <location>
        <begin position="19"/>
        <end position="73"/>
    </location>
</feature>
<dbReference type="Proteomes" id="UP000887013">
    <property type="component" value="Unassembled WGS sequence"/>
</dbReference>
<dbReference type="AlphaFoldDB" id="A0A8X6TEN0"/>
<keyword evidence="3" id="KW-1185">Reference proteome</keyword>
<dbReference type="EMBL" id="BMAW01101774">
    <property type="protein sequence ID" value="GFT01060.1"/>
    <property type="molecule type" value="Genomic_DNA"/>
</dbReference>
<protein>
    <submittedName>
        <fullName evidence="2">Uncharacterized protein</fullName>
    </submittedName>
</protein>
<gene>
    <name evidence="2" type="ORF">NPIL_305101</name>
</gene>
<evidence type="ECO:0000313" key="3">
    <source>
        <dbReference type="Proteomes" id="UP000887013"/>
    </source>
</evidence>
<feature type="signal peptide" evidence="1">
    <location>
        <begin position="1"/>
        <end position="18"/>
    </location>
</feature>
<organism evidence="2 3">
    <name type="scientific">Nephila pilipes</name>
    <name type="common">Giant wood spider</name>
    <name type="synonym">Nephila maculata</name>
    <dbReference type="NCBI Taxonomy" id="299642"/>
    <lineage>
        <taxon>Eukaryota</taxon>
        <taxon>Metazoa</taxon>
        <taxon>Ecdysozoa</taxon>
        <taxon>Arthropoda</taxon>
        <taxon>Chelicerata</taxon>
        <taxon>Arachnida</taxon>
        <taxon>Araneae</taxon>
        <taxon>Araneomorphae</taxon>
        <taxon>Entelegynae</taxon>
        <taxon>Araneoidea</taxon>
        <taxon>Nephilidae</taxon>
        <taxon>Nephila</taxon>
    </lineage>
</organism>
<keyword evidence="1" id="KW-0732">Signal</keyword>
<accession>A0A8X6TEN0</accession>
<name>A0A8X6TEN0_NEPPI</name>
<reference evidence="2" key="1">
    <citation type="submission" date="2020-08" db="EMBL/GenBank/DDBJ databases">
        <title>Multicomponent nature underlies the extraordinary mechanical properties of spider dragline silk.</title>
        <authorList>
            <person name="Kono N."/>
            <person name="Nakamura H."/>
            <person name="Mori M."/>
            <person name="Yoshida Y."/>
            <person name="Ohtoshi R."/>
            <person name="Malay A.D."/>
            <person name="Moran D.A.P."/>
            <person name="Tomita M."/>
            <person name="Numata K."/>
            <person name="Arakawa K."/>
        </authorList>
    </citation>
    <scope>NUCLEOTIDE SEQUENCE</scope>
</reference>
<evidence type="ECO:0000256" key="1">
    <source>
        <dbReference type="SAM" id="SignalP"/>
    </source>
</evidence>
<evidence type="ECO:0000313" key="2">
    <source>
        <dbReference type="EMBL" id="GFT01060.1"/>
    </source>
</evidence>
<sequence>QQPFVAACGMWPWRLTIAGQLPIAHCGGMPSQQPLSLGQQPPSQRALCMPWQPGSQPAVAGRKTSAGFRLKWC</sequence>